<proteinExistence type="predicted"/>
<evidence type="ECO:0000256" key="2">
    <source>
        <dbReference type="ARBA" id="ARBA00023002"/>
    </source>
</evidence>
<protein>
    <submittedName>
        <fullName evidence="4">Uncharacterized NAD(FAD)-dependent dehydrogenases</fullName>
    </submittedName>
</protein>
<dbReference type="Gene3D" id="3.50.50.60">
    <property type="entry name" value="FAD/NAD(P)-binding domain"/>
    <property type="match status" value="1"/>
</dbReference>
<dbReference type="InterPro" id="IPR036188">
    <property type="entry name" value="FAD/NAD-bd_sf"/>
</dbReference>
<dbReference type="PANTHER" id="PTHR42685">
    <property type="entry name" value="GERANYLGERANYL DIPHOSPHATE REDUCTASE"/>
    <property type="match status" value="1"/>
</dbReference>
<evidence type="ECO:0000259" key="3">
    <source>
        <dbReference type="Pfam" id="PF00890"/>
    </source>
</evidence>
<evidence type="ECO:0000256" key="1">
    <source>
        <dbReference type="ARBA" id="ARBA00022630"/>
    </source>
</evidence>
<dbReference type="SUPFAM" id="SSF51905">
    <property type="entry name" value="FAD/NAD(P)-binding domain"/>
    <property type="match status" value="1"/>
</dbReference>
<dbReference type="InterPro" id="IPR003953">
    <property type="entry name" value="FAD-dep_OxRdtase_2_FAD-bd"/>
</dbReference>
<dbReference type="PRINTS" id="PR00411">
    <property type="entry name" value="PNDRDTASEI"/>
</dbReference>
<reference evidence="4" key="1">
    <citation type="submission" date="2009-10" db="EMBL/GenBank/DDBJ databases">
        <title>Diversity of trophic interactions inside an arsenic-rich microbial ecosystem.</title>
        <authorList>
            <person name="Bertin P.N."/>
            <person name="Heinrich-Salmeron A."/>
            <person name="Pelletier E."/>
            <person name="Goulhen-Chollet F."/>
            <person name="Arsene-Ploetze F."/>
            <person name="Gallien S."/>
            <person name="Calteau A."/>
            <person name="Vallenet D."/>
            <person name="Casiot C."/>
            <person name="Chane-Woon-Ming B."/>
            <person name="Giloteaux L."/>
            <person name="Barakat M."/>
            <person name="Bonnefoy V."/>
            <person name="Bruneel O."/>
            <person name="Chandler M."/>
            <person name="Cleiss J."/>
            <person name="Duran R."/>
            <person name="Elbaz-Poulichet F."/>
            <person name="Fonknechten N."/>
            <person name="Lauga B."/>
            <person name="Mornico D."/>
            <person name="Ortet P."/>
            <person name="Schaeffer C."/>
            <person name="Siguier P."/>
            <person name="Alexander Thil Smith A."/>
            <person name="Van Dorsselaer A."/>
            <person name="Weissenbach J."/>
            <person name="Medigue C."/>
            <person name="Le Paslier D."/>
        </authorList>
    </citation>
    <scope>NUCLEOTIDE SEQUENCE</scope>
</reference>
<evidence type="ECO:0000313" key="4">
    <source>
        <dbReference type="EMBL" id="CBH76532.1"/>
    </source>
</evidence>
<gene>
    <name evidence="4" type="ORF">CARN1_1014</name>
</gene>
<keyword evidence="1" id="KW-0285">Flavoprotein</keyword>
<dbReference type="InterPro" id="IPR050407">
    <property type="entry name" value="Geranylgeranyl_reductase"/>
</dbReference>
<dbReference type="Pfam" id="PF00890">
    <property type="entry name" value="FAD_binding_2"/>
    <property type="match status" value="1"/>
</dbReference>
<accession>E6PJ90</accession>
<name>E6PJ90_9ZZZZ</name>
<dbReference type="AlphaFoldDB" id="E6PJ90"/>
<sequence>MIESTDLLIVGCGPAGGVAAREAASRGLRVVVLEKDAVVGSKRVCAAGLRPGFCGEFDLPESLVHCNTPRLALFDPFGEEHAVRFGPGHTSTREELDGTIAARAAEAGAEIRTNALFRELSSEGDRTLVEYADTERGERRRILARHVFLAQGSTAKLERLPHFAFSGWSSGLMTTLQQRWYLAQPAAPIAYETLELHYYPARDGRTVVAWMFPKRDHLAIGLGITGKVPGAELREELDTFAARTIRRLAPGIEARVKLEGHLLYGGMPRPNVGGGGVSVGGTAAGLVDATNGEGIYEAATSGRMLADLVWRYRDDATRASVAYARALHDRFYARLARRVKLIDFLSRRPKRFRLLFEQFAAAPRFAELVANERFDRTWADRVFLYAQAARFGARSLLA</sequence>
<keyword evidence="2" id="KW-0560">Oxidoreductase</keyword>
<organism evidence="4">
    <name type="scientific">mine drainage metagenome</name>
    <dbReference type="NCBI Taxonomy" id="410659"/>
    <lineage>
        <taxon>unclassified sequences</taxon>
        <taxon>metagenomes</taxon>
        <taxon>ecological metagenomes</taxon>
    </lineage>
</organism>
<dbReference type="GO" id="GO:0016491">
    <property type="term" value="F:oxidoreductase activity"/>
    <property type="evidence" value="ECO:0007669"/>
    <property type="project" value="UniProtKB-KW"/>
</dbReference>
<dbReference type="EMBL" id="CABL01000019">
    <property type="protein sequence ID" value="CBH76532.1"/>
    <property type="molecule type" value="Genomic_DNA"/>
</dbReference>
<dbReference type="PANTHER" id="PTHR42685:SF22">
    <property type="entry name" value="CONDITIONED MEDIUM FACTOR RECEPTOR 1"/>
    <property type="match status" value="1"/>
</dbReference>
<comment type="caution">
    <text evidence="4">The sequence shown here is derived from an EMBL/GenBank/DDBJ whole genome shotgun (WGS) entry which is preliminary data.</text>
</comment>
<feature type="domain" description="FAD-dependent oxidoreductase 2 FAD-binding" evidence="3">
    <location>
        <begin position="6"/>
        <end position="48"/>
    </location>
</feature>